<dbReference type="InterPro" id="IPR017946">
    <property type="entry name" value="PLC-like_Pdiesterase_TIM-brl"/>
</dbReference>
<proteinExistence type="predicted"/>
<gene>
    <name evidence="2" type="ORF">GGX14DRAFT_435788</name>
</gene>
<sequence length="309" mass="35658">MSEQSLPECWGHRGASARFPENTMASFEAAIRDGVDGIESDVHVSKDGVVVMFHDPTLGRTTDFKGVIKECNWYGPDGMEHARTKKEPKQSIPTFAETLALLMKPENLHIHLNVDVKVMNDPVKLFELMHTAISAFPQWEIALAPRILLGLWHPRFIIAAKTILPYCRRSCICHSLWLARTHLWNDVECVSIWYPTLVSSEGKRFYEDAKKSGKKVMVFTVNEPEHMVEMVRYRVDAIITDVPNRYLDLRSALEQNYETVMLRFSSRLFLYTTITFWWPFTFGIQRLAEYFLQRWGGPFEAEVPISINA</sequence>
<comment type="caution">
    <text evidence="2">The sequence shown here is derived from an EMBL/GenBank/DDBJ whole genome shotgun (WGS) entry which is preliminary data.</text>
</comment>
<dbReference type="GO" id="GO:0008081">
    <property type="term" value="F:phosphoric diester hydrolase activity"/>
    <property type="evidence" value="ECO:0007669"/>
    <property type="project" value="InterPro"/>
</dbReference>
<evidence type="ECO:0000313" key="3">
    <source>
        <dbReference type="Proteomes" id="UP001219525"/>
    </source>
</evidence>
<dbReference type="Proteomes" id="UP001219525">
    <property type="component" value="Unassembled WGS sequence"/>
</dbReference>
<name>A0AAD6YJL7_9AGAR</name>
<feature type="domain" description="GP-PDE" evidence="1">
    <location>
        <begin position="7"/>
        <end position="250"/>
    </location>
</feature>
<reference evidence="2" key="1">
    <citation type="submission" date="2023-03" db="EMBL/GenBank/DDBJ databases">
        <title>Massive genome expansion in bonnet fungi (Mycena s.s.) driven by repeated elements and novel gene families across ecological guilds.</title>
        <authorList>
            <consortium name="Lawrence Berkeley National Laboratory"/>
            <person name="Harder C.B."/>
            <person name="Miyauchi S."/>
            <person name="Viragh M."/>
            <person name="Kuo A."/>
            <person name="Thoen E."/>
            <person name="Andreopoulos B."/>
            <person name="Lu D."/>
            <person name="Skrede I."/>
            <person name="Drula E."/>
            <person name="Henrissat B."/>
            <person name="Morin E."/>
            <person name="Kohler A."/>
            <person name="Barry K."/>
            <person name="LaButti K."/>
            <person name="Morin E."/>
            <person name="Salamov A."/>
            <person name="Lipzen A."/>
            <person name="Mereny Z."/>
            <person name="Hegedus B."/>
            <person name="Baldrian P."/>
            <person name="Stursova M."/>
            <person name="Weitz H."/>
            <person name="Taylor A."/>
            <person name="Grigoriev I.V."/>
            <person name="Nagy L.G."/>
            <person name="Martin F."/>
            <person name="Kauserud H."/>
        </authorList>
    </citation>
    <scope>NUCLEOTIDE SEQUENCE</scope>
    <source>
        <strain evidence="2">9144</strain>
    </source>
</reference>
<evidence type="ECO:0000259" key="1">
    <source>
        <dbReference type="PROSITE" id="PS51704"/>
    </source>
</evidence>
<protein>
    <submittedName>
        <fullName evidence="2">PLC-like phosphodiesterase</fullName>
    </submittedName>
</protein>
<accession>A0AAD6YJL7</accession>
<dbReference type="InterPro" id="IPR030395">
    <property type="entry name" value="GP_PDE_dom"/>
</dbReference>
<dbReference type="Gene3D" id="3.20.20.190">
    <property type="entry name" value="Phosphatidylinositol (PI) phosphodiesterase"/>
    <property type="match status" value="1"/>
</dbReference>
<dbReference type="PANTHER" id="PTHR43805:SF1">
    <property type="entry name" value="GP-PDE DOMAIN-CONTAINING PROTEIN"/>
    <property type="match status" value="1"/>
</dbReference>
<evidence type="ECO:0000313" key="2">
    <source>
        <dbReference type="EMBL" id="KAJ7219338.1"/>
    </source>
</evidence>
<organism evidence="2 3">
    <name type="scientific">Mycena pura</name>
    <dbReference type="NCBI Taxonomy" id="153505"/>
    <lineage>
        <taxon>Eukaryota</taxon>
        <taxon>Fungi</taxon>
        <taxon>Dikarya</taxon>
        <taxon>Basidiomycota</taxon>
        <taxon>Agaricomycotina</taxon>
        <taxon>Agaricomycetes</taxon>
        <taxon>Agaricomycetidae</taxon>
        <taxon>Agaricales</taxon>
        <taxon>Marasmiineae</taxon>
        <taxon>Mycenaceae</taxon>
        <taxon>Mycena</taxon>
    </lineage>
</organism>
<dbReference type="Pfam" id="PF03009">
    <property type="entry name" value="GDPD"/>
    <property type="match status" value="1"/>
</dbReference>
<dbReference type="PROSITE" id="PS51704">
    <property type="entry name" value="GP_PDE"/>
    <property type="match status" value="1"/>
</dbReference>
<dbReference type="EMBL" id="JARJCW010000011">
    <property type="protein sequence ID" value="KAJ7219338.1"/>
    <property type="molecule type" value="Genomic_DNA"/>
</dbReference>
<dbReference type="GO" id="GO:0006629">
    <property type="term" value="P:lipid metabolic process"/>
    <property type="evidence" value="ECO:0007669"/>
    <property type="project" value="InterPro"/>
</dbReference>
<keyword evidence="3" id="KW-1185">Reference proteome</keyword>
<dbReference type="PANTHER" id="PTHR43805">
    <property type="entry name" value="GLYCEROPHOSPHORYL DIESTER PHOSPHODIESTERASE"/>
    <property type="match status" value="1"/>
</dbReference>
<dbReference type="SUPFAM" id="SSF51695">
    <property type="entry name" value="PLC-like phosphodiesterases"/>
    <property type="match status" value="1"/>
</dbReference>
<dbReference type="AlphaFoldDB" id="A0AAD6YJL7"/>